<dbReference type="GO" id="GO:0006515">
    <property type="term" value="P:protein quality control for misfolded or incompletely synthesized proteins"/>
    <property type="evidence" value="ECO:0007669"/>
    <property type="project" value="TreeGrafter"/>
</dbReference>
<keyword evidence="2" id="KW-0645">Protease</keyword>
<dbReference type="PANTHER" id="PTHR22726:SF18">
    <property type="entry name" value="PEPTIDASE M48 DOMAIN-CONTAINING PROTEIN"/>
    <property type="match status" value="1"/>
</dbReference>
<dbReference type="GO" id="GO:0046872">
    <property type="term" value="F:metal ion binding"/>
    <property type="evidence" value="ECO:0007669"/>
    <property type="project" value="UniProtKB-KW"/>
</dbReference>
<comment type="cofactor">
    <cofactor evidence="1">
        <name>Zn(2+)</name>
        <dbReference type="ChEBI" id="CHEBI:29105"/>
    </cofactor>
</comment>
<keyword evidence="9" id="KW-0472">Membrane</keyword>
<feature type="region of interest" description="Disordered" evidence="8">
    <location>
        <begin position="406"/>
        <end position="427"/>
    </location>
</feature>
<dbReference type="Proteomes" id="UP000812966">
    <property type="component" value="Unassembled WGS sequence"/>
</dbReference>
<gene>
    <name evidence="11" type="ORF">FFLO_06741</name>
</gene>
<evidence type="ECO:0000256" key="1">
    <source>
        <dbReference type="ARBA" id="ARBA00001947"/>
    </source>
</evidence>
<evidence type="ECO:0000256" key="2">
    <source>
        <dbReference type="ARBA" id="ARBA00022670"/>
    </source>
</evidence>
<feature type="coiled-coil region" evidence="7">
    <location>
        <begin position="687"/>
        <end position="714"/>
    </location>
</feature>
<keyword evidence="9" id="KW-0812">Transmembrane</keyword>
<reference evidence="11" key="1">
    <citation type="submission" date="2020-04" db="EMBL/GenBank/DDBJ databases">
        <title>Analysis of mating type loci in Filobasidium floriforme.</title>
        <authorList>
            <person name="Nowrousian M."/>
        </authorList>
    </citation>
    <scope>NUCLEOTIDE SEQUENCE</scope>
    <source>
        <strain evidence="11">CBS 6242</strain>
    </source>
</reference>
<evidence type="ECO:0000256" key="7">
    <source>
        <dbReference type="SAM" id="Coils"/>
    </source>
</evidence>
<comment type="caution">
    <text evidence="11">The sequence shown here is derived from an EMBL/GenBank/DDBJ whole genome shotgun (WGS) entry which is preliminary data.</text>
</comment>
<dbReference type="InterPro" id="IPR051156">
    <property type="entry name" value="Mito/Outer_Membr_Metalloprot"/>
</dbReference>
<evidence type="ECO:0000256" key="6">
    <source>
        <dbReference type="ARBA" id="ARBA00023049"/>
    </source>
</evidence>
<dbReference type="GO" id="GO:0004222">
    <property type="term" value="F:metalloendopeptidase activity"/>
    <property type="evidence" value="ECO:0007669"/>
    <property type="project" value="InterPro"/>
</dbReference>
<evidence type="ECO:0000313" key="12">
    <source>
        <dbReference type="Proteomes" id="UP000812966"/>
    </source>
</evidence>
<dbReference type="AlphaFoldDB" id="A0A8K0NQ66"/>
<keyword evidence="7" id="KW-0175">Coiled coil</keyword>
<evidence type="ECO:0000256" key="3">
    <source>
        <dbReference type="ARBA" id="ARBA00022723"/>
    </source>
</evidence>
<feature type="domain" description="Peptidase M48" evidence="10">
    <location>
        <begin position="451"/>
        <end position="697"/>
    </location>
</feature>
<keyword evidence="9" id="KW-1133">Transmembrane helix</keyword>
<dbReference type="PANTHER" id="PTHR22726">
    <property type="entry name" value="METALLOENDOPEPTIDASE OMA1"/>
    <property type="match status" value="1"/>
</dbReference>
<keyword evidence="12" id="KW-1185">Reference proteome</keyword>
<name>A0A8K0NQ66_9TREE</name>
<evidence type="ECO:0000256" key="8">
    <source>
        <dbReference type="SAM" id="MobiDB-lite"/>
    </source>
</evidence>
<evidence type="ECO:0000256" key="9">
    <source>
        <dbReference type="SAM" id="Phobius"/>
    </source>
</evidence>
<dbReference type="GO" id="GO:0005743">
    <property type="term" value="C:mitochondrial inner membrane"/>
    <property type="evidence" value="ECO:0007669"/>
    <property type="project" value="TreeGrafter"/>
</dbReference>
<proteinExistence type="predicted"/>
<evidence type="ECO:0000256" key="5">
    <source>
        <dbReference type="ARBA" id="ARBA00022833"/>
    </source>
</evidence>
<keyword evidence="4" id="KW-0378">Hydrolase</keyword>
<dbReference type="Pfam" id="PF01435">
    <property type="entry name" value="Peptidase_M48"/>
    <property type="match status" value="1"/>
</dbReference>
<keyword evidence="3" id="KW-0479">Metal-binding</keyword>
<evidence type="ECO:0000313" key="11">
    <source>
        <dbReference type="EMBL" id="KAG7527632.1"/>
    </source>
</evidence>
<sequence>MPARTFMTMTTRPIRMERVRTAYGTTQRTIRTSISAPTGMKGVRGFKTSPRRELAGASMAFGAMALLKSSAAITCIAGVSRLLLTLLPFAAMKTVRMKFNRKWHAAHFARLQTPLHIAEFYERELSHESPVEPDCRSWREMESPEIKRIRDDCPFSFKEVLKRMVKSKTTLKAGRWPPWGREQMVPASEQELDTKEFKTSASRTEIWNEVIAWTINLSRERTGLSKTSETIDVGHKPWKKWTVFYLPQPSPGAMKQIQELSLGDREKLYELRRWFAKEKMFVSHLRRGKWIIWTLIWLPVIMFGVVAAFSLERVPFTGRFRLIMLSPEEEEGLTDKLRGPGWYKTVLSMFTTAESPAPPVVPMADWRWNWVNGVMRRLERGIEEHCRAEKEGRDIFSSQAFTGMGPKSVGELLPPPPPDHPLHPRSRGSAVLHGALEGKEADHHIAVGPPYALLLLDNEERNAMSYGFGEGGSGGVVVYTGILDEILSSNQQEKEVKPVNDEASIVATSKPASGIWEFLFGRSSSVSHLSDPSRNYGTTPYPPEPTEEQTLQLALVLAHELSHLVLSHHLESLSWSEIVIPGATGLGSDLIRTILYPITIFLGPFVNDAINDITKKKAEETTAYSDIHFSVKQEREADVVSLRILAYAGFDPKNAVQYWSDVPQPACTNTKSAIEHLPFQFLRGTVHDEKKQRLQRLLDELERWRRYADAKREEE</sequence>
<keyword evidence="6" id="KW-0482">Metalloprotease</keyword>
<dbReference type="EMBL" id="JABELV010000252">
    <property type="protein sequence ID" value="KAG7527632.1"/>
    <property type="molecule type" value="Genomic_DNA"/>
</dbReference>
<dbReference type="GO" id="GO:0034982">
    <property type="term" value="P:mitochondrial protein processing"/>
    <property type="evidence" value="ECO:0007669"/>
    <property type="project" value="TreeGrafter"/>
</dbReference>
<dbReference type="InterPro" id="IPR001915">
    <property type="entry name" value="Peptidase_M48"/>
</dbReference>
<organism evidence="11 12">
    <name type="scientific">Filobasidium floriforme</name>
    <dbReference type="NCBI Taxonomy" id="5210"/>
    <lineage>
        <taxon>Eukaryota</taxon>
        <taxon>Fungi</taxon>
        <taxon>Dikarya</taxon>
        <taxon>Basidiomycota</taxon>
        <taxon>Agaricomycotina</taxon>
        <taxon>Tremellomycetes</taxon>
        <taxon>Filobasidiales</taxon>
        <taxon>Filobasidiaceae</taxon>
        <taxon>Filobasidium</taxon>
    </lineage>
</organism>
<accession>A0A8K0NQ66</accession>
<evidence type="ECO:0000256" key="4">
    <source>
        <dbReference type="ARBA" id="ARBA00022801"/>
    </source>
</evidence>
<feature type="transmembrane region" description="Helical" evidence="9">
    <location>
        <begin position="290"/>
        <end position="311"/>
    </location>
</feature>
<evidence type="ECO:0000259" key="10">
    <source>
        <dbReference type="Pfam" id="PF01435"/>
    </source>
</evidence>
<protein>
    <recommendedName>
        <fullName evidence="10">Peptidase M48 domain-containing protein</fullName>
    </recommendedName>
</protein>
<keyword evidence="5" id="KW-0862">Zinc</keyword>
<feature type="transmembrane region" description="Helical" evidence="9">
    <location>
        <begin position="71"/>
        <end position="92"/>
    </location>
</feature>